<evidence type="ECO:0000256" key="10">
    <source>
        <dbReference type="ARBA" id="ARBA00022573"/>
    </source>
</evidence>
<evidence type="ECO:0000313" key="19">
    <source>
        <dbReference type="EMBL" id="MEA5390558.1"/>
    </source>
</evidence>
<comment type="function">
    <text evidence="4">Catalyzes ATP-dependent phosphorylation of adenosylcobinamide and addition of GMP to adenosylcobinamide phosphate.</text>
</comment>
<keyword evidence="13 19" id="KW-0418">Kinase</keyword>
<proteinExistence type="inferred from homology"/>
<evidence type="ECO:0000256" key="14">
    <source>
        <dbReference type="ARBA" id="ARBA00022840"/>
    </source>
</evidence>
<evidence type="ECO:0000256" key="6">
    <source>
        <dbReference type="ARBA" id="ARBA00005159"/>
    </source>
</evidence>
<comment type="pathway">
    <text evidence="6">Cofactor biosynthesis; adenosylcobalamin biosynthesis; adenosylcobalamin from cob(II)yrinate a,c-diamide: step 5/7.</text>
</comment>
<comment type="similarity">
    <text evidence="7">Belongs to the CobU/CobP family.</text>
</comment>
<evidence type="ECO:0000256" key="1">
    <source>
        <dbReference type="ARBA" id="ARBA00000312"/>
    </source>
</evidence>
<dbReference type="Proteomes" id="UP001304461">
    <property type="component" value="Unassembled WGS sequence"/>
</dbReference>
<comment type="caution">
    <text evidence="19">The sequence shown here is derived from an EMBL/GenBank/DDBJ whole genome shotgun (WGS) entry which is preliminary data.</text>
</comment>
<evidence type="ECO:0000256" key="4">
    <source>
        <dbReference type="ARBA" id="ARBA00003889"/>
    </source>
</evidence>
<evidence type="ECO:0000256" key="12">
    <source>
        <dbReference type="ARBA" id="ARBA00022741"/>
    </source>
</evidence>
<evidence type="ECO:0000256" key="3">
    <source>
        <dbReference type="ARBA" id="ARBA00001522"/>
    </source>
</evidence>
<dbReference type="InterPro" id="IPR027417">
    <property type="entry name" value="P-loop_NTPase"/>
</dbReference>
<comment type="catalytic activity">
    <reaction evidence="2">
        <text>adenosylcob(III)inamide phosphate + GTP + H(+) = adenosylcob(III)inamide-GDP + diphosphate</text>
        <dbReference type="Rhea" id="RHEA:22712"/>
        <dbReference type="ChEBI" id="CHEBI:15378"/>
        <dbReference type="ChEBI" id="CHEBI:33019"/>
        <dbReference type="ChEBI" id="CHEBI:37565"/>
        <dbReference type="ChEBI" id="CHEBI:58502"/>
        <dbReference type="ChEBI" id="CHEBI:60487"/>
        <dbReference type="EC" id="2.7.7.62"/>
    </reaction>
</comment>
<evidence type="ECO:0000256" key="2">
    <source>
        <dbReference type="ARBA" id="ARBA00000711"/>
    </source>
</evidence>
<comment type="pathway">
    <text evidence="5">Cofactor biosynthesis; adenosylcobalamin biosynthesis; adenosylcobalamin from cob(II)yrinate a,c-diamide: step 6/7.</text>
</comment>
<dbReference type="GO" id="GO:0043752">
    <property type="term" value="F:adenosylcobinamide kinase activity"/>
    <property type="evidence" value="ECO:0007669"/>
    <property type="project" value="UniProtKB-EC"/>
</dbReference>
<dbReference type="EC" id="2.7.7.62" evidence="9"/>
<dbReference type="Pfam" id="PF02283">
    <property type="entry name" value="CobU"/>
    <property type="match status" value="1"/>
</dbReference>
<evidence type="ECO:0000256" key="15">
    <source>
        <dbReference type="ARBA" id="ARBA00023134"/>
    </source>
</evidence>
<evidence type="ECO:0000256" key="18">
    <source>
        <dbReference type="SAM" id="MobiDB-lite"/>
    </source>
</evidence>
<sequence>MAAEPPPGVQRQPRLTLVSGPSRGGKSRWAEHLAGASGLAVIYLATGPSLPDDEAWQERLRRHRLRRPPAWGCREVGGALAAELRHLQAGELGLVDSLGTWVAAHLELEPPDWRLHCDDLLSSIGACRAPLVVVCEETGWGVVPATAAGSRFRDRLGAMQQTLQVHSEAVWLVLQGRAIDLLALSQPVPPGP</sequence>
<evidence type="ECO:0000256" key="17">
    <source>
        <dbReference type="ARBA" id="ARBA00030571"/>
    </source>
</evidence>
<evidence type="ECO:0000256" key="8">
    <source>
        <dbReference type="ARBA" id="ARBA00012016"/>
    </source>
</evidence>
<dbReference type="InterPro" id="IPR003203">
    <property type="entry name" value="CobU/CobP"/>
</dbReference>
<keyword evidence="14" id="KW-0067">ATP-binding</keyword>
<dbReference type="PIRSF" id="PIRSF006135">
    <property type="entry name" value="CobU"/>
    <property type="match status" value="1"/>
</dbReference>
<keyword evidence="20" id="KW-1185">Reference proteome</keyword>
<dbReference type="EMBL" id="JAYGHX010000002">
    <property type="protein sequence ID" value="MEA5390558.1"/>
    <property type="molecule type" value="Genomic_DNA"/>
</dbReference>
<dbReference type="Gene3D" id="3.40.50.300">
    <property type="entry name" value="P-loop containing nucleotide triphosphate hydrolases"/>
    <property type="match status" value="1"/>
</dbReference>
<evidence type="ECO:0000256" key="13">
    <source>
        <dbReference type="ARBA" id="ARBA00022777"/>
    </source>
</evidence>
<comment type="catalytic activity">
    <reaction evidence="3">
        <text>adenosylcob(III)inamide + GTP = adenosylcob(III)inamide phosphate + GDP + H(+)</text>
        <dbReference type="Rhea" id="RHEA:15765"/>
        <dbReference type="ChEBI" id="CHEBI:2480"/>
        <dbReference type="ChEBI" id="CHEBI:15378"/>
        <dbReference type="ChEBI" id="CHEBI:37565"/>
        <dbReference type="ChEBI" id="CHEBI:58189"/>
        <dbReference type="ChEBI" id="CHEBI:58502"/>
        <dbReference type="EC" id="2.7.1.156"/>
    </reaction>
</comment>
<organism evidence="19 20">
    <name type="scientific">Cyanobium gracile UHCC 0139</name>
    <dbReference type="NCBI Taxonomy" id="3110308"/>
    <lineage>
        <taxon>Bacteria</taxon>
        <taxon>Bacillati</taxon>
        <taxon>Cyanobacteriota</taxon>
        <taxon>Cyanophyceae</taxon>
        <taxon>Synechococcales</taxon>
        <taxon>Prochlorococcaceae</taxon>
        <taxon>Cyanobium</taxon>
    </lineage>
</organism>
<protein>
    <recommendedName>
        <fullName evidence="16">Adenosylcobinamide kinase</fullName>
        <ecNumber evidence="8">2.7.1.156</ecNumber>
        <ecNumber evidence="9">2.7.7.62</ecNumber>
    </recommendedName>
    <alternativeName>
        <fullName evidence="17">Adenosylcobinamide-phosphate guanylyltransferase</fullName>
    </alternativeName>
</protein>
<dbReference type="SUPFAM" id="SSF52540">
    <property type="entry name" value="P-loop containing nucleoside triphosphate hydrolases"/>
    <property type="match status" value="1"/>
</dbReference>
<evidence type="ECO:0000256" key="7">
    <source>
        <dbReference type="ARBA" id="ARBA00007490"/>
    </source>
</evidence>
<keyword evidence="12" id="KW-0547">Nucleotide-binding</keyword>
<evidence type="ECO:0000256" key="16">
    <source>
        <dbReference type="ARBA" id="ARBA00029570"/>
    </source>
</evidence>
<evidence type="ECO:0000256" key="5">
    <source>
        <dbReference type="ARBA" id="ARBA00004692"/>
    </source>
</evidence>
<feature type="region of interest" description="Disordered" evidence="18">
    <location>
        <begin position="1"/>
        <end position="24"/>
    </location>
</feature>
<dbReference type="PANTHER" id="PTHR34848">
    <property type="match status" value="1"/>
</dbReference>
<evidence type="ECO:0000256" key="11">
    <source>
        <dbReference type="ARBA" id="ARBA00022679"/>
    </source>
</evidence>
<dbReference type="EC" id="2.7.1.156" evidence="8"/>
<evidence type="ECO:0000256" key="9">
    <source>
        <dbReference type="ARBA" id="ARBA00012523"/>
    </source>
</evidence>
<keyword evidence="19" id="KW-0548">Nucleotidyltransferase</keyword>
<comment type="catalytic activity">
    <reaction evidence="1">
        <text>adenosylcob(III)inamide + ATP = adenosylcob(III)inamide phosphate + ADP + H(+)</text>
        <dbReference type="Rhea" id="RHEA:15769"/>
        <dbReference type="ChEBI" id="CHEBI:2480"/>
        <dbReference type="ChEBI" id="CHEBI:15378"/>
        <dbReference type="ChEBI" id="CHEBI:30616"/>
        <dbReference type="ChEBI" id="CHEBI:58502"/>
        <dbReference type="ChEBI" id="CHEBI:456216"/>
        <dbReference type="EC" id="2.7.1.156"/>
    </reaction>
</comment>
<dbReference type="GO" id="GO:0008820">
    <property type="term" value="F:cobinamide phosphate guanylyltransferase activity"/>
    <property type="evidence" value="ECO:0007669"/>
    <property type="project" value="UniProtKB-EC"/>
</dbReference>
<keyword evidence="15" id="KW-0342">GTP-binding</keyword>
<keyword evidence="10" id="KW-0169">Cobalamin biosynthesis</keyword>
<name>A0ABU5RS16_9CYAN</name>
<evidence type="ECO:0000313" key="20">
    <source>
        <dbReference type="Proteomes" id="UP001304461"/>
    </source>
</evidence>
<reference evidence="19 20" key="1">
    <citation type="submission" date="2023-12" db="EMBL/GenBank/DDBJ databases">
        <title>Baltic Sea Cyanobacteria.</title>
        <authorList>
            <person name="Delbaje E."/>
            <person name="Fewer D.P."/>
            <person name="Shishido T.K."/>
        </authorList>
    </citation>
    <scope>NUCLEOTIDE SEQUENCE [LARGE SCALE GENOMIC DNA]</scope>
    <source>
        <strain evidence="19 20">UHCC 0139</strain>
    </source>
</reference>
<gene>
    <name evidence="19" type="ORF">VB738_04700</name>
</gene>
<accession>A0ABU5RS16</accession>
<dbReference type="PANTHER" id="PTHR34848:SF1">
    <property type="entry name" value="BIFUNCTIONAL ADENOSYLCOBALAMIN BIOSYNTHESIS PROTEIN COBU"/>
    <property type="match status" value="1"/>
</dbReference>
<dbReference type="RefSeq" id="WP_323304650.1">
    <property type="nucleotide sequence ID" value="NZ_JAYGHX010000002.1"/>
</dbReference>
<keyword evidence="11 19" id="KW-0808">Transferase</keyword>